<proteinExistence type="predicted"/>
<keyword evidence="3" id="KW-1185">Reference proteome</keyword>
<comment type="caution">
    <text evidence="2">The sequence shown here is derived from an EMBL/GenBank/DDBJ whole genome shotgun (WGS) entry which is preliminary data.</text>
</comment>
<dbReference type="Proteomes" id="UP001066276">
    <property type="component" value="Chromosome 9"/>
</dbReference>
<evidence type="ECO:0000256" key="1">
    <source>
        <dbReference type="SAM" id="MobiDB-lite"/>
    </source>
</evidence>
<accession>A0AAV7N232</accession>
<evidence type="ECO:0000313" key="2">
    <source>
        <dbReference type="EMBL" id="KAJ1110093.1"/>
    </source>
</evidence>
<dbReference type="AlphaFoldDB" id="A0AAV7N232"/>
<name>A0AAV7N232_PLEWA</name>
<gene>
    <name evidence="2" type="ORF">NDU88_007448</name>
</gene>
<reference evidence="2" key="1">
    <citation type="journal article" date="2022" name="bioRxiv">
        <title>Sequencing and chromosome-scale assembly of the giantPleurodeles waltlgenome.</title>
        <authorList>
            <person name="Brown T."/>
            <person name="Elewa A."/>
            <person name="Iarovenko S."/>
            <person name="Subramanian E."/>
            <person name="Araus A.J."/>
            <person name="Petzold A."/>
            <person name="Susuki M."/>
            <person name="Suzuki K.-i.T."/>
            <person name="Hayashi T."/>
            <person name="Toyoda A."/>
            <person name="Oliveira C."/>
            <person name="Osipova E."/>
            <person name="Leigh N.D."/>
            <person name="Simon A."/>
            <person name="Yun M.H."/>
        </authorList>
    </citation>
    <scope>NUCLEOTIDE SEQUENCE</scope>
    <source>
        <strain evidence="2">20211129_DDA</strain>
        <tissue evidence="2">Liver</tissue>
    </source>
</reference>
<feature type="compositionally biased region" description="Basic and acidic residues" evidence="1">
    <location>
        <begin position="35"/>
        <end position="48"/>
    </location>
</feature>
<organism evidence="2 3">
    <name type="scientific">Pleurodeles waltl</name>
    <name type="common">Iberian ribbed newt</name>
    <dbReference type="NCBI Taxonomy" id="8319"/>
    <lineage>
        <taxon>Eukaryota</taxon>
        <taxon>Metazoa</taxon>
        <taxon>Chordata</taxon>
        <taxon>Craniata</taxon>
        <taxon>Vertebrata</taxon>
        <taxon>Euteleostomi</taxon>
        <taxon>Amphibia</taxon>
        <taxon>Batrachia</taxon>
        <taxon>Caudata</taxon>
        <taxon>Salamandroidea</taxon>
        <taxon>Salamandridae</taxon>
        <taxon>Pleurodelinae</taxon>
        <taxon>Pleurodeles</taxon>
    </lineage>
</organism>
<sequence>MESDLWLGRNLCVVPATAENQDGGRAREPALLSPRFEEGGNGKPRVREQPSTPEMILQRRWTPQLPSGGEGVEVQVRRDSVAAWTSCGETARPGRTCGPWLVPQPAAPLVRSCEQYVPPTGPRVGTTRKRHTEPEDRTLPPTHIPWVGTSWRTSTPTGSEGGARSPATRRLAPTRSTKNASTYSVLVIFPPPVRG</sequence>
<dbReference type="EMBL" id="JANPWB010000013">
    <property type="protein sequence ID" value="KAJ1110093.1"/>
    <property type="molecule type" value="Genomic_DNA"/>
</dbReference>
<evidence type="ECO:0000313" key="3">
    <source>
        <dbReference type="Proteomes" id="UP001066276"/>
    </source>
</evidence>
<protein>
    <submittedName>
        <fullName evidence="2">Uncharacterized protein</fullName>
    </submittedName>
</protein>
<feature type="region of interest" description="Disordered" evidence="1">
    <location>
        <begin position="20"/>
        <end position="54"/>
    </location>
</feature>
<feature type="region of interest" description="Disordered" evidence="1">
    <location>
        <begin position="117"/>
        <end position="182"/>
    </location>
</feature>